<organism evidence="2 3">
    <name type="scientific">Neomoorella stamsii</name>
    <dbReference type="NCBI Taxonomy" id="1266720"/>
    <lineage>
        <taxon>Bacteria</taxon>
        <taxon>Bacillati</taxon>
        <taxon>Bacillota</taxon>
        <taxon>Clostridia</taxon>
        <taxon>Neomoorellales</taxon>
        <taxon>Neomoorellaceae</taxon>
        <taxon>Neomoorella</taxon>
    </lineage>
</organism>
<protein>
    <submittedName>
        <fullName evidence="2">Nicotinate dehydrogenase large molybdopterin subunit</fullName>
        <ecNumber evidence="2">1.17.1.5</ecNumber>
    </submittedName>
</protein>
<evidence type="ECO:0000313" key="3">
    <source>
        <dbReference type="Proteomes" id="UP000239430"/>
    </source>
</evidence>
<gene>
    <name evidence="2" type="primary">ndhL_1</name>
    <name evidence="2" type="ORF">MOST_12650</name>
</gene>
<feature type="domain" description="Aldehyde oxidase/xanthine dehydrogenase a/b hammerhead" evidence="1">
    <location>
        <begin position="19"/>
        <end position="125"/>
    </location>
</feature>
<keyword evidence="3" id="KW-1185">Reference proteome</keyword>
<evidence type="ECO:0000259" key="1">
    <source>
        <dbReference type="SMART" id="SM01008"/>
    </source>
</evidence>
<dbReference type="InterPro" id="IPR016208">
    <property type="entry name" value="Ald_Oxase/xanthine_DH-like"/>
</dbReference>
<dbReference type="Gene3D" id="3.90.1170.50">
    <property type="entry name" value="Aldehyde oxidase/xanthine dehydrogenase, a/b hammerhead"/>
    <property type="match status" value="1"/>
</dbReference>
<dbReference type="SUPFAM" id="SSF54665">
    <property type="entry name" value="CO dehydrogenase molybdoprotein N-domain-like"/>
    <property type="match status" value="1"/>
</dbReference>
<dbReference type="Pfam" id="PF01315">
    <property type="entry name" value="Ald_Xan_dh_C"/>
    <property type="match status" value="1"/>
</dbReference>
<dbReference type="RefSeq" id="WP_054938053.1">
    <property type="nucleotide sequence ID" value="NZ_PVXL01000040.1"/>
</dbReference>
<dbReference type="GO" id="GO:0050138">
    <property type="term" value="F:nicotinate dehydrogenase activity"/>
    <property type="evidence" value="ECO:0007669"/>
    <property type="project" value="UniProtKB-EC"/>
</dbReference>
<dbReference type="EMBL" id="PVXL01000040">
    <property type="protein sequence ID" value="PRR73417.1"/>
    <property type="molecule type" value="Genomic_DNA"/>
</dbReference>
<dbReference type="InterPro" id="IPR000674">
    <property type="entry name" value="Ald_Oxase/Xan_DH_a/b"/>
</dbReference>
<reference evidence="2 3" key="1">
    <citation type="submission" date="2018-03" db="EMBL/GenBank/DDBJ databases">
        <title>Genome sequence of Moorella stamsii DSM 26217.</title>
        <authorList>
            <person name="Poehlein A."/>
            <person name="Daniel R."/>
        </authorList>
    </citation>
    <scope>NUCLEOTIDE SEQUENCE [LARGE SCALE GENOMIC DNA]</scope>
    <source>
        <strain evidence="3">DSM 26217</strain>
    </source>
</reference>
<dbReference type="Proteomes" id="UP000239430">
    <property type="component" value="Unassembled WGS sequence"/>
</dbReference>
<dbReference type="InterPro" id="IPR036856">
    <property type="entry name" value="Ald_Oxase/Xan_DH_a/b_sf"/>
</dbReference>
<dbReference type="PANTHER" id="PTHR11908">
    <property type="entry name" value="XANTHINE DEHYDROGENASE"/>
    <property type="match status" value="1"/>
</dbReference>
<dbReference type="SMART" id="SM01008">
    <property type="entry name" value="Ald_Xan_dh_C"/>
    <property type="match status" value="1"/>
</dbReference>
<dbReference type="EC" id="1.17.1.5" evidence="2"/>
<dbReference type="GO" id="GO:0005506">
    <property type="term" value="F:iron ion binding"/>
    <property type="evidence" value="ECO:0007669"/>
    <property type="project" value="InterPro"/>
</dbReference>
<dbReference type="InterPro" id="IPR037165">
    <property type="entry name" value="AldOxase/xan_DH_Mopterin-bd_sf"/>
</dbReference>
<proteinExistence type="predicted"/>
<name>A0A9X7P6D7_9FIRM</name>
<keyword evidence="2" id="KW-0560">Oxidoreductase</keyword>
<accession>A0A9X7P6D7</accession>
<dbReference type="AlphaFoldDB" id="A0A9X7P6D7"/>
<dbReference type="SUPFAM" id="SSF56003">
    <property type="entry name" value="Molybdenum cofactor-binding domain"/>
    <property type="match status" value="1"/>
</dbReference>
<comment type="caution">
    <text evidence="2">The sequence shown here is derived from an EMBL/GenBank/DDBJ whole genome shotgun (WGS) entry which is preliminary data.</text>
</comment>
<dbReference type="Gene3D" id="3.30.365.10">
    <property type="entry name" value="Aldehyde oxidase/xanthine dehydrogenase, molybdopterin binding domain"/>
    <property type="match status" value="3"/>
</dbReference>
<sequence>MPTVIGQRVVRLDARQKVTGQSIYAGDKCLPGMLWLKVVRSNVPHAIIKRIDVKEACELPGVVAVFTAKDIPGINQIGIVVKDECVLAYDKVRQIGDPLTLIVAEDEGAAQRAAGLVKVEYEELPPVFDPIEAMQEGAPKIHEKGNILTVTRIKRGDIDKALKEADVVVSRTYKTPLLEHCYIETEAGVGWLEGDTIVVMVSTQNPHYDRKEIARVLGLPLNRVKVIQAYTGGGFGGKLDVSVQCYLGLAVYKLKRPVKMVYDRQESFIATPKRHPFIMHYTTAADRTGKLLGVRVQIIGDTGAYASYGPPTLKRAAVHATGPYEVPNVDIEAYCVYTNNPRAGAFRGFGVPQIAFAHESQMDILARELGLSPLEMRLRNAFKVGSITATRQELKGSVGIRETMLKAWEKAKEVMTEGKIESWLKSEA</sequence>
<evidence type="ECO:0000313" key="2">
    <source>
        <dbReference type="EMBL" id="PRR73417.1"/>
    </source>
</evidence>
<dbReference type="Pfam" id="PF02738">
    <property type="entry name" value="MoCoBD_1"/>
    <property type="match status" value="1"/>
</dbReference>
<dbReference type="PANTHER" id="PTHR11908:SF157">
    <property type="entry name" value="XANTHINE DEHYDROGENASE SUBUNIT D-RELATED"/>
    <property type="match status" value="1"/>
</dbReference>
<dbReference type="InterPro" id="IPR008274">
    <property type="entry name" value="AldOxase/xan_DH_MoCoBD1"/>
</dbReference>